<dbReference type="PANTHER" id="PTHR23416:SF23">
    <property type="entry name" value="ACETYLTRANSFERASE C18B11.09C-RELATED"/>
    <property type="match status" value="1"/>
</dbReference>
<comment type="similarity">
    <text evidence="1">Belongs to the transferase hexapeptide repeat family.</text>
</comment>
<reference evidence="3 4" key="1">
    <citation type="submission" date="2020-04" db="EMBL/GenBank/DDBJ databases">
        <title>Novosphingobium sp. TW-4 isolated from soil.</title>
        <authorList>
            <person name="Dahal R.H."/>
            <person name="Chaudhary D.K."/>
        </authorList>
    </citation>
    <scope>NUCLEOTIDE SEQUENCE [LARGE SCALE GENOMIC DNA]</scope>
    <source>
        <strain evidence="3 4">TW-4</strain>
    </source>
</reference>
<evidence type="ECO:0000313" key="3">
    <source>
        <dbReference type="EMBL" id="NML93277.1"/>
    </source>
</evidence>
<dbReference type="AlphaFoldDB" id="A0A7Y0GA47"/>
<organism evidence="3 4">
    <name type="scientific">Novosphingobium olei</name>
    <dbReference type="NCBI Taxonomy" id="2728851"/>
    <lineage>
        <taxon>Bacteria</taxon>
        <taxon>Pseudomonadati</taxon>
        <taxon>Pseudomonadota</taxon>
        <taxon>Alphaproteobacteria</taxon>
        <taxon>Sphingomonadales</taxon>
        <taxon>Sphingomonadaceae</taxon>
        <taxon>Novosphingobium</taxon>
    </lineage>
</organism>
<accession>A0A7Y0GA47</accession>
<dbReference type="Proteomes" id="UP000583556">
    <property type="component" value="Unassembled WGS sequence"/>
</dbReference>
<dbReference type="EMBL" id="JABBGM010000002">
    <property type="protein sequence ID" value="NML93277.1"/>
    <property type="molecule type" value="Genomic_DNA"/>
</dbReference>
<evidence type="ECO:0000256" key="1">
    <source>
        <dbReference type="ARBA" id="ARBA00007274"/>
    </source>
</evidence>
<keyword evidence="2 3" id="KW-0808">Transferase</keyword>
<keyword evidence="4" id="KW-1185">Reference proteome</keyword>
<dbReference type="InterPro" id="IPR051159">
    <property type="entry name" value="Hexapeptide_acetyltransf"/>
</dbReference>
<gene>
    <name evidence="3" type="ORF">HHL27_06280</name>
</gene>
<dbReference type="Gene3D" id="2.160.10.10">
    <property type="entry name" value="Hexapeptide repeat proteins"/>
    <property type="match status" value="1"/>
</dbReference>
<protein>
    <submittedName>
        <fullName evidence="3">Putative colanic acid biosynthesis acetyltransferase</fullName>
    </submittedName>
</protein>
<evidence type="ECO:0000313" key="4">
    <source>
        <dbReference type="Proteomes" id="UP000583556"/>
    </source>
</evidence>
<proteinExistence type="inferred from homology"/>
<evidence type="ECO:0000256" key="2">
    <source>
        <dbReference type="ARBA" id="ARBA00022679"/>
    </source>
</evidence>
<dbReference type="GO" id="GO:0008374">
    <property type="term" value="F:O-acyltransferase activity"/>
    <property type="evidence" value="ECO:0007669"/>
    <property type="project" value="TreeGrafter"/>
</dbReference>
<sequence>MAEPLSAEATGNREGGPSFSLGNRLFRIVWGLAWLLLCRWTPPPLHAWRALVLRAFGAQLGPRCRIYGSVSIWHPGNLVCGRNVTVGPGARLYNQGRITIGDDVTISQRAHVCASTHRVNDFHFQLVLRPVTIERLSWIAAEAFVGPGVTVAEGSVLAARGALFESTQAYGVYRGNPATLLKTRVLSNVPQE</sequence>
<name>A0A7Y0GA47_9SPHN</name>
<dbReference type="SUPFAM" id="SSF51161">
    <property type="entry name" value="Trimeric LpxA-like enzymes"/>
    <property type="match status" value="1"/>
</dbReference>
<comment type="caution">
    <text evidence="3">The sequence shown here is derived from an EMBL/GenBank/DDBJ whole genome shotgun (WGS) entry which is preliminary data.</text>
</comment>
<dbReference type="GO" id="GO:0005829">
    <property type="term" value="C:cytosol"/>
    <property type="evidence" value="ECO:0007669"/>
    <property type="project" value="TreeGrafter"/>
</dbReference>
<dbReference type="PANTHER" id="PTHR23416">
    <property type="entry name" value="SIALIC ACID SYNTHASE-RELATED"/>
    <property type="match status" value="1"/>
</dbReference>
<dbReference type="InterPro" id="IPR011004">
    <property type="entry name" value="Trimer_LpxA-like_sf"/>
</dbReference>
<dbReference type="RefSeq" id="WP_169492517.1">
    <property type="nucleotide sequence ID" value="NZ_JABBGM010000002.1"/>
</dbReference>